<feature type="non-terminal residue" evidence="3">
    <location>
        <position position="1"/>
    </location>
</feature>
<evidence type="ECO:0000313" key="4">
    <source>
        <dbReference type="Proteomes" id="UP000410492"/>
    </source>
</evidence>
<protein>
    <recommendedName>
        <fullName evidence="2">C2H2-type domain-containing protein</fullName>
    </recommendedName>
</protein>
<keyword evidence="1" id="KW-0479">Metal-binding</keyword>
<keyword evidence="4" id="KW-1185">Reference proteome</keyword>
<dbReference type="PROSITE" id="PS50157">
    <property type="entry name" value="ZINC_FINGER_C2H2_2"/>
    <property type="match status" value="1"/>
</dbReference>
<organism evidence="3 4">
    <name type="scientific">Callosobruchus maculatus</name>
    <name type="common">Southern cowpea weevil</name>
    <name type="synonym">Pulse bruchid</name>
    <dbReference type="NCBI Taxonomy" id="64391"/>
    <lineage>
        <taxon>Eukaryota</taxon>
        <taxon>Metazoa</taxon>
        <taxon>Ecdysozoa</taxon>
        <taxon>Arthropoda</taxon>
        <taxon>Hexapoda</taxon>
        <taxon>Insecta</taxon>
        <taxon>Pterygota</taxon>
        <taxon>Neoptera</taxon>
        <taxon>Endopterygota</taxon>
        <taxon>Coleoptera</taxon>
        <taxon>Polyphaga</taxon>
        <taxon>Cucujiformia</taxon>
        <taxon>Chrysomeloidea</taxon>
        <taxon>Chrysomelidae</taxon>
        <taxon>Bruchinae</taxon>
        <taxon>Bruchini</taxon>
        <taxon>Callosobruchus</taxon>
    </lineage>
</organism>
<keyword evidence="1" id="KW-0863">Zinc-finger</keyword>
<dbReference type="GO" id="GO:0008270">
    <property type="term" value="F:zinc ion binding"/>
    <property type="evidence" value="ECO:0007669"/>
    <property type="project" value="UniProtKB-KW"/>
</dbReference>
<proteinExistence type="predicted"/>
<dbReference type="InterPro" id="IPR013087">
    <property type="entry name" value="Znf_C2H2_type"/>
</dbReference>
<evidence type="ECO:0000313" key="3">
    <source>
        <dbReference type="EMBL" id="VEN60905.1"/>
    </source>
</evidence>
<evidence type="ECO:0000259" key="2">
    <source>
        <dbReference type="PROSITE" id="PS50157"/>
    </source>
</evidence>
<name>A0A653DL27_CALMS</name>
<gene>
    <name evidence="3" type="ORF">CALMAC_LOCUS18453</name>
</gene>
<reference evidence="3 4" key="1">
    <citation type="submission" date="2019-01" db="EMBL/GenBank/DDBJ databases">
        <authorList>
            <person name="Sayadi A."/>
        </authorList>
    </citation>
    <scope>NUCLEOTIDE SEQUENCE [LARGE SCALE GENOMIC DNA]</scope>
</reference>
<dbReference type="AlphaFoldDB" id="A0A653DL27"/>
<dbReference type="Gene3D" id="3.30.160.60">
    <property type="entry name" value="Classic Zinc Finger"/>
    <property type="match status" value="1"/>
</dbReference>
<dbReference type="EMBL" id="CAACVG010012823">
    <property type="protein sequence ID" value="VEN60905.1"/>
    <property type="molecule type" value="Genomic_DNA"/>
</dbReference>
<accession>A0A653DL27</accession>
<feature type="domain" description="C2H2-type" evidence="2">
    <location>
        <begin position="23"/>
        <end position="50"/>
    </location>
</feature>
<sequence>YAFLSDPNRDLTSKIIQNEDGDYLCPLCKKPYKHRTSVYTHLKNDCGKTPQYYCTYCDFSAKFHHVLARHKLTRSHKKREMALETLRKTLL</sequence>
<keyword evidence="1" id="KW-0862">Zinc</keyword>
<dbReference type="OrthoDB" id="10004641at2759"/>
<evidence type="ECO:0000256" key="1">
    <source>
        <dbReference type="PROSITE-ProRule" id="PRU00042"/>
    </source>
</evidence>
<dbReference type="Proteomes" id="UP000410492">
    <property type="component" value="Unassembled WGS sequence"/>
</dbReference>